<dbReference type="RefSeq" id="WP_183450705.1">
    <property type="nucleotide sequence ID" value="NZ_JACHWB010000003.1"/>
</dbReference>
<comment type="caution">
    <text evidence="1">The sequence shown here is derived from an EMBL/GenBank/DDBJ whole genome shotgun (WGS) entry which is preliminary data.</text>
</comment>
<proteinExistence type="predicted"/>
<sequence>MSVKGFADPEVAKAMGEIVGELGRSIDVLRECGRDVQPLPDGTAHIDVPYMPDTMPDGVSPADLFALALRGRF</sequence>
<gene>
    <name evidence="1" type="ORF">FHR70_002591</name>
</gene>
<accession>A0A7W4VLW9</accession>
<dbReference type="Proteomes" id="UP000532010">
    <property type="component" value="Unassembled WGS sequence"/>
</dbReference>
<protein>
    <submittedName>
        <fullName evidence="1">Uncharacterized protein</fullName>
    </submittedName>
</protein>
<name>A0A7W4VLW9_9HYPH</name>
<keyword evidence="2" id="KW-1185">Reference proteome</keyword>
<organism evidence="1 2">
    <name type="scientific">Microvirga lupini</name>
    <dbReference type="NCBI Taxonomy" id="420324"/>
    <lineage>
        <taxon>Bacteria</taxon>
        <taxon>Pseudomonadati</taxon>
        <taxon>Pseudomonadota</taxon>
        <taxon>Alphaproteobacteria</taxon>
        <taxon>Hyphomicrobiales</taxon>
        <taxon>Methylobacteriaceae</taxon>
        <taxon>Microvirga</taxon>
    </lineage>
</organism>
<dbReference type="EMBL" id="JACHWB010000003">
    <property type="protein sequence ID" value="MBB3019526.1"/>
    <property type="molecule type" value="Genomic_DNA"/>
</dbReference>
<evidence type="ECO:0000313" key="2">
    <source>
        <dbReference type="Proteomes" id="UP000532010"/>
    </source>
</evidence>
<dbReference type="AlphaFoldDB" id="A0A7W4VLW9"/>
<reference evidence="1 2" key="1">
    <citation type="submission" date="2020-08" db="EMBL/GenBank/DDBJ databases">
        <title>The Agave Microbiome: Exploring the role of microbial communities in plant adaptations to desert environments.</title>
        <authorList>
            <person name="Partida-Martinez L.P."/>
        </authorList>
    </citation>
    <scope>NUCLEOTIDE SEQUENCE [LARGE SCALE GENOMIC DNA]</scope>
    <source>
        <strain evidence="1 2">AT3.9</strain>
    </source>
</reference>
<evidence type="ECO:0000313" key="1">
    <source>
        <dbReference type="EMBL" id="MBB3019526.1"/>
    </source>
</evidence>